<dbReference type="AlphaFoldDB" id="A0A7M1T438"/>
<organism evidence="9 10">
    <name type="scientific">Cruoricaptor ignavus</name>
    <dbReference type="NCBI Taxonomy" id="1118202"/>
    <lineage>
        <taxon>Bacteria</taxon>
        <taxon>Pseudomonadati</taxon>
        <taxon>Bacteroidota</taxon>
        <taxon>Flavobacteriia</taxon>
        <taxon>Flavobacteriales</taxon>
        <taxon>Weeksellaceae</taxon>
        <taxon>Cruoricaptor</taxon>
    </lineage>
</organism>
<evidence type="ECO:0000256" key="3">
    <source>
        <dbReference type="ARBA" id="ARBA00022801"/>
    </source>
</evidence>
<accession>A0A7M1T438</accession>
<evidence type="ECO:0000313" key="9">
    <source>
        <dbReference type="EMBL" id="QOR74600.1"/>
    </source>
</evidence>
<proteinExistence type="inferred from homology"/>
<dbReference type="InterPro" id="IPR015927">
    <property type="entry name" value="Peptidase_S24_S26A/B/C"/>
</dbReference>
<keyword evidence="6" id="KW-0742">SOS response</keyword>
<dbReference type="PANTHER" id="PTHR33516">
    <property type="entry name" value="LEXA REPRESSOR"/>
    <property type="match status" value="1"/>
</dbReference>
<dbReference type="CDD" id="cd06529">
    <property type="entry name" value="S24_LexA-like"/>
    <property type="match status" value="1"/>
</dbReference>
<evidence type="ECO:0000256" key="1">
    <source>
        <dbReference type="ARBA" id="ARBA00007484"/>
    </source>
</evidence>
<dbReference type="GO" id="GO:0009432">
    <property type="term" value="P:SOS response"/>
    <property type="evidence" value="ECO:0007669"/>
    <property type="project" value="UniProtKB-KW"/>
</dbReference>
<sequence length="152" mass="17118">MQKLELYKINGDDIPVPLIPAKIKAGGYGSFESPALDFPEDTIDLLKHIIRDKDTTFLGRVTGDSLKDIGIFDNDILVIEKGTIPKTGDKAVVFLDGEFFIKVFQPKYKPNSLQLSEIILKSENPAYNNITITEFDEFQIWGIATFNIHKLN</sequence>
<evidence type="ECO:0000256" key="5">
    <source>
        <dbReference type="ARBA" id="ARBA00023204"/>
    </source>
</evidence>
<dbReference type="EMBL" id="CP063145">
    <property type="protein sequence ID" value="QOR74600.1"/>
    <property type="molecule type" value="Genomic_DNA"/>
</dbReference>
<gene>
    <name evidence="9" type="ORF">IMZ16_03975</name>
</gene>
<keyword evidence="3 7" id="KW-0378">Hydrolase</keyword>
<dbReference type="PRINTS" id="PR00726">
    <property type="entry name" value="LEXASERPTASE"/>
</dbReference>
<dbReference type="KEGG" id="civ:IMZ16_03975"/>
<keyword evidence="4 7" id="KW-0068">Autocatalytic cleavage</keyword>
<dbReference type="InterPro" id="IPR039418">
    <property type="entry name" value="LexA-like"/>
</dbReference>
<protein>
    <recommendedName>
        <fullName evidence="8">Peptidase S24/S26A/S26B/S26C domain-containing protein</fullName>
    </recommendedName>
</protein>
<dbReference type="PANTHER" id="PTHR33516:SF2">
    <property type="entry name" value="LEXA REPRESSOR-RELATED"/>
    <property type="match status" value="1"/>
</dbReference>
<evidence type="ECO:0000256" key="2">
    <source>
        <dbReference type="ARBA" id="ARBA00022763"/>
    </source>
</evidence>
<name>A0A7M1T438_9FLAO</name>
<evidence type="ECO:0000259" key="8">
    <source>
        <dbReference type="Pfam" id="PF00717"/>
    </source>
</evidence>
<keyword evidence="5" id="KW-0234">DNA repair</keyword>
<evidence type="ECO:0000256" key="4">
    <source>
        <dbReference type="ARBA" id="ARBA00022813"/>
    </source>
</evidence>
<keyword evidence="2" id="KW-0227">DNA damage</keyword>
<dbReference type="GO" id="GO:0006281">
    <property type="term" value="P:DNA repair"/>
    <property type="evidence" value="ECO:0007669"/>
    <property type="project" value="UniProtKB-KW"/>
</dbReference>
<dbReference type="Proteomes" id="UP000593605">
    <property type="component" value="Chromosome"/>
</dbReference>
<dbReference type="InterPro" id="IPR006197">
    <property type="entry name" value="Peptidase_S24_LexA"/>
</dbReference>
<dbReference type="Pfam" id="PF00717">
    <property type="entry name" value="Peptidase_S24"/>
    <property type="match status" value="1"/>
</dbReference>
<dbReference type="GO" id="GO:0016787">
    <property type="term" value="F:hydrolase activity"/>
    <property type="evidence" value="ECO:0007669"/>
    <property type="project" value="UniProtKB-KW"/>
</dbReference>
<evidence type="ECO:0000256" key="6">
    <source>
        <dbReference type="ARBA" id="ARBA00023236"/>
    </source>
</evidence>
<dbReference type="Gene3D" id="2.10.109.10">
    <property type="entry name" value="Umud Fragment, subunit A"/>
    <property type="match status" value="1"/>
</dbReference>
<evidence type="ECO:0000313" key="10">
    <source>
        <dbReference type="Proteomes" id="UP000593605"/>
    </source>
</evidence>
<dbReference type="GO" id="GO:0003677">
    <property type="term" value="F:DNA binding"/>
    <property type="evidence" value="ECO:0007669"/>
    <property type="project" value="InterPro"/>
</dbReference>
<reference evidence="9 10" key="1">
    <citation type="submission" date="2020-10" db="EMBL/GenBank/DDBJ databases">
        <title>Complete genome of Cruoricapor ignavus strain M1214 isolated from the blood culture of a febrile patient.</title>
        <authorList>
            <person name="Guglielmino C.J.D."/>
        </authorList>
    </citation>
    <scope>NUCLEOTIDE SEQUENCE [LARGE SCALE GENOMIC DNA]</scope>
    <source>
        <strain evidence="9 10">M1214</strain>
    </source>
</reference>
<dbReference type="InterPro" id="IPR050077">
    <property type="entry name" value="LexA_repressor"/>
</dbReference>
<dbReference type="SUPFAM" id="SSF51306">
    <property type="entry name" value="LexA/Signal peptidase"/>
    <property type="match status" value="1"/>
</dbReference>
<dbReference type="RefSeq" id="WP_193440584.1">
    <property type="nucleotide sequence ID" value="NZ_CP063145.1"/>
</dbReference>
<dbReference type="GO" id="GO:0006355">
    <property type="term" value="P:regulation of DNA-templated transcription"/>
    <property type="evidence" value="ECO:0007669"/>
    <property type="project" value="InterPro"/>
</dbReference>
<evidence type="ECO:0000256" key="7">
    <source>
        <dbReference type="RuleBase" id="RU003991"/>
    </source>
</evidence>
<feature type="domain" description="Peptidase S24/S26A/S26B/S26C" evidence="8">
    <location>
        <begin position="17"/>
        <end position="144"/>
    </location>
</feature>
<dbReference type="InterPro" id="IPR036286">
    <property type="entry name" value="LexA/Signal_pep-like_sf"/>
</dbReference>
<comment type="similarity">
    <text evidence="1 7">Belongs to the peptidase S24 family.</text>
</comment>